<dbReference type="SUPFAM" id="SSF54447">
    <property type="entry name" value="ssDNA-binding transcriptional regulator domain"/>
    <property type="match status" value="1"/>
</dbReference>
<dbReference type="InterPro" id="IPR009044">
    <property type="entry name" value="ssDNA-bd_transcriptional_reg"/>
</dbReference>
<dbReference type="EMBL" id="BGPR01000531">
    <property type="protein sequence ID" value="GBM25177.1"/>
    <property type="molecule type" value="Genomic_DNA"/>
</dbReference>
<sequence length="226" mass="25282">MIGEDLQKFSESCVMRTIAIANVSSTSSKLNVLEKVTCTDDAPVIIAATEKTFTLKCLLPHHYHLGDGNFVVVSDFAGIVRVHFRKYTVNTTGEYTPSKKGITVTPFLWQNLCKFSESDNCGDELSSLPTIKVLQDSLSLSCILEEVTDTAYVTMQRYFVKRDMSRDFAPGVCVMSPAEWERLKSVKEDVSKSVYSEIFGKTFRAKVLEEIKRQNTPTASGDSFRC</sequence>
<gene>
    <name evidence="2" type="ORF">AVEN_96727_1</name>
</gene>
<dbReference type="Pfam" id="PF02229">
    <property type="entry name" value="PC4"/>
    <property type="match status" value="1"/>
</dbReference>
<dbReference type="AlphaFoldDB" id="A0A4Y2E8T0"/>
<evidence type="ECO:0000313" key="3">
    <source>
        <dbReference type="Proteomes" id="UP000499080"/>
    </source>
</evidence>
<feature type="domain" description="Transcriptional coactivator p15 (PC4) C-terminal" evidence="1">
    <location>
        <begin position="69"/>
        <end position="114"/>
    </location>
</feature>
<dbReference type="GO" id="GO:0003677">
    <property type="term" value="F:DNA binding"/>
    <property type="evidence" value="ECO:0007669"/>
    <property type="project" value="InterPro"/>
</dbReference>
<dbReference type="InterPro" id="IPR003173">
    <property type="entry name" value="PC4_C"/>
</dbReference>
<evidence type="ECO:0000313" key="2">
    <source>
        <dbReference type="EMBL" id="GBM25177.1"/>
    </source>
</evidence>
<organism evidence="2 3">
    <name type="scientific">Araneus ventricosus</name>
    <name type="common">Orbweaver spider</name>
    <name type="synonym">Epeira ventricosa</name>
    <dbReference type="NCBI Taxonomy" id="182803"/>
    <lineage>
        <taxon>Eukaryota</taxon>
        <taxon>Metazoa</taxon>
        <taxon>Ecdysozoa</taxon>
        <taxon>Arthropoda</taxon>
        <taxon>Chelicerata</taxon>
        <taxon>Arachnida</taxon>
        <taxon>Araneae</taxon>
        <taxon>Araneomorphae</taxon>
        <taxon>Entelegynae</taxon>
        <taxon>Araneoidea</taxon>
        <taxon>Araneidae</taxon>
        <taxon>Araneus</taxon>
    </lineage>
</organism>
<reference evidence="2 3" key="1">
    <citation type="journal article" date="2019" name="Sci. Rep.">
        <title>Orb-weaving spider Araneus ventricosus genome elucidates the spidroin gene catalogue.</title>
        <authorList>
            <person name="Kono N."/>
            <person name="Nakamura H."/>
            <person name="Ohtoshi R."/>
            <person name="Moran D.A.P."/>
            <person name="Shinohara A."/>
            <person name="Yoshida Y."/>
            <person name="Fujiwara M."/>
            <person name="Mori M."/>
            <person name="Tomita M."/>
            <person name="Arakawa K."/>
        </authorList>
    </citation>
    <scope>NUCLEOTIDE SEQUENCE [LARGE SCALE GENOMIC DNA]</scope>
</reference>
<dbReference type="Proteomes" id="UP000499080">
    <property type="component" value="Unassembled WGS sequence"/>
</dbReference>
<dbReference type="Gene3D" id="2.30.31.10">
    <property type="entry name" value="Transcriptional Coactivator Pc4, Chain A"/>
    <property type="match status" value="1"/>
</dbReference>
<comment type="caution">
    <text evidence="2">The sequence shown here is derived from an EMBL/GenBank/DDBJ whole genome shotgun (WGS) entry which is preliminary data.</text>
</comment>
<proteinExistence type="predicted"/>
<dbReference type="OrthoDB" id="2505440at2759"/>
<evidence type="ECO:0000259" key="1">
    <source>
        <dbReference type="Pfam" id="PF02229"/>
    </source>
</evidence>
<dbReference type="GO" id="GO:0006355">
    <property type="term" value="P:regulation of DNA-templated transcription"/>
    <property type="evidence" value="ECO:0007669"/>
    <property type="project" value="InterPro"/>
</dbReference>
<protein>
    <recommendedName>
        <fullName evidence="1">Transcriptional coactivator p15 (PC4) C-terminal domain-containing protein</fullName>
    </recommendedName>
</protein>
<name>A0A4Y2E8T0_ARAVE</name>
<keyword evidence="3" id="KW-1185">Reference proteome</keyword>
<accession>A0A4Y2E8T0</accession>